<comment type="similarity">
    <text evidence="2 5">Belongs to the cyclophilin-type PPIase family.</text>
</comment>
<dbReference type="InterPro" id="IPR024936">
    <property type="entry name" value="Cyclophilin-type_PPIase"/>
</dbReference>
<evidence type="ECO:0000256" key="1">
    <source>
        <dbReference type="ARBA" id="ARBA00002388"/>
    </source>
</evidence>
<gene>
    <name evidence="7" type="ORF">A3A71_03370</name>
</gene>
<comment type="function">
    <text evidence="1 5">PPIases accelerate the folding of proteins. It catalyzes the cis-trans isomerization of proline imidic peptide bonds in oligopeptides.</text>
</comment>
<evidence type="ECO:0000313" key="8">
    <source>
        <dbReference type="Proteomes" id="UP000177481"/>
    </source>
</evidence>
<evidence type="ECO:0000313" key="7">
    <source>
        <dbReference type="EMBL" id="OGD65152.1"/>
    </source>
</evidence>
<keyword evidence="3 5" id="KW-0697">Rotamase</keyword>
<dbReference type="STRING" id="1797471.A3A71_03370"/>
<protein>
    <recommendedName>
        <fullName evidence="5">Peptidyl-prolyl cis-trans isomerase</fullName>
        <shortName evidence="5">PPIase</shortName>
        <ecNumber evidence="5">5.2.1.8</ecNumber>
    </recommendedName>
</protein>
<dbReference type="PANTHER" id="PTHR45625:SF4">
    <property type="entry name" value="PEPTIDYLPROLYL ISOMERASE DOMAIN AND WD REPEAT-CONTAINING PROTEIN 1"/>
    <property type="match status" value="1"/>
</dbReference>
<evidence type="ECO:0000256" key="2">
    <source>
        <dbReference type="ARBA" id="ARBA00007365"/>
    </source>
</evidence>
<dbReference type="EC" id="5.2.1.8" evidence="5"/>
<evidence type="ECO:0000256" key="4">
    <source>
        <dbReference type="ARBA" id="ARBA00023235"/>
    </source>
</evidence>
<dbReference type="InterPro" id="IPR029000">
    <property type="entry name" value="Cyclophilin-like_dom_sf"/>
</dbReference>
<dbReference type="EMBL" id="MEZX01000001">
    <property type="protein sequence ID" value="OGD65152.1"/>
    <property type="molecule type" value="Genomic_DNA"/>
</dbReference>
<dbReference type="CDD" id="cd00317">
    <property type="entry name" value="cyclophilin"/>
    <property type="match status" value="1"/>
</dbReference>
<dbReference type="PRINTS" id="PR00153">
    <property type="entry name" value="CSAPPISMRASE"/>
</dbReference>
<evidence type="ECO:0000256" key="3">
    <source>
        <dbReference type="ARBA" id="ARBA00023110"/>
    </source>
</evidence>
<dbReference type="PANTHER" id="PTHR45625">
    <property type="entry name" value="PEPTIDYL-PROLYL CIS-TRANS ISOMERASE-RELATED"/>
    <property type="match status" value="1"/>
</dbReference>
<dbReference type="PROSITE" id="PS50072">
    <property type="entry name" value="CSA_PPIASE_2"/>
    <property type="match status" value="1"/>
</dbReference>
<organism evidence="7 8">
    <name type="scientific">Candidatus Berkelbacteria bacterium RIFCSPLOWO2_01_FULL_50_28</name>
    <dbReference type="NCBI Taxonomy" id="1797471"/>
    <lineage>
        <taxon>Bacteria</taxon>
        <taxon>Candidatus Berkelbacteria</taxon>
    </lineage>
</organism>
<reference evidence="7 8" key="1">
    <citation type="journal article" date="2016" name="Nat. Commun.">
        <title>Thousands of microbial genomes shed light on interconnected biogeochemical processes in an aquifer system.</title>
        <authorList>
            <person name="Anantharaman K."/>
            <person name="Brown C.T."/>
            <person name="Hug L.A."/>
            <person name="Sharon I."/>
            <person name="Castelle C.J."/>
            <person name="Probst A.J."/>
            <person name="Thomas B.C."/>
            <person name="Singh A."/>
            <person name="Wilkins M.J."/>
            <person name="Karaoz U."/>
            <person name="Brodie E.L."/>
            <person name="Williams K.H."/>
            <person name="Hubbard S.S."/>
            <person name="Banfield J.F."/>
        </authorList>
    </citation>
    <scope>NUCLEOTIDE SEQUENCE [LARGE SCALE GENOMIC DNA]</scope>
</reference>
<feature type="domain" description="PPIase cyclophilin-type" evidence="6">
    <location>
        <begin position="26"/>
        <end position="141"/>
    </location>
</feature>
<comment type="caution">
    <text evidence="7">The sequence shown here is derived from an EMBL/GenBank/DDBJ whole genome shotgun (WGS) entry which is preliminary data.</text>
</comment>
<dbReference type="Proteomes" id="UP000177481">
    <property type="component" value="Unassembled WGS sequence"/>
</dbReference>
<dbReference type="AlphaFoldDB" id="A0A1F5ECL2"/>
<proteinExistence type="inferred from homology"/>
<accession>A0A1F5ECL2</accession>
<dbReference type="GO" id="GO:0003755">
    <property type="term" value="F:peptidyl-prolyl cis-trans isomerase activity"/>
    <property type="evidence" value="ECO:0007669"/>
    <property type="project" value="UniProtKB-UniRule"/>
</dbReference>
<dbReference type="InterPro" id="IPR002130">
    <property type="entry name" value="Cyclophilin-type_PPIase_dom"/>
</dbReference>
<comment type="catalytic activity">
    <reaction evidence="5">
        <text>[protein]-peptidylproline (omega=180) = [protein]-peptidylproline (omega=0)</text>
        <dbReference type="Rhea" id="RHEA:16237"/>
        <dbReference type="Rhea" id="RHEA-COMP:10747"/>
        <dbReference type="Rhea" id="RHEA-COMP:10748"/>
        <dbReference type="ChEBI" id="CHEBI:83833"/>
        <dbReference type="ChEBI" id="CHEBI:83834"/>
        <dbReference type="EC" id="5.2.1.8"/>
    </reaction>
</comment>
<dbReference type="Pfam" id="PF00160">
    <property type="entry name" value="Pro_isomerase"/>
    <property type="match status" value="1"/>
</dbReference>
<dbReference type="Gene3D" id="2.40.100.10">
    <property type="entry name" value="Cyclophilin-like"/>
    <property type="match status" value="1"/>
</dbReference>
<evidence type="ECO:0000256" key="5">
    <source>
        <dbReference type="RuleBase" id="RU363019"/>
    </source>
</evidence>
<evidence type="ECO:0000259" key="6">
    <source>
        <dbReference type="PROSITE" id="PS50072"/>
    </source>
</evidence>
<dbReference type="SUPFAM" id="SSF50891">
    <property type="entry name" value="Cyclophilin-like"/>
    <property type="match status" value="1"/>
</dbReference>
<sequence>MAPGPQPNNADASLKKTTAVIKTSKGDITLELYPSVAPKTVQNFKDKVKSGFYNNLTFHRVEDWVIQGGDPLGTGTGGGEIATELSDKPFVLGSLGVARGSDIKVSNDAQFFIVKKESSFLDKQYTNFGIVTSGLDVVNKIAIGDKIISITVK</sequence>
<name>A0A1F5ECL2_9BACT</name>
<dbReference type="InterPro" id="IPR044666">
    <property type="entry name" value="Cyclophilin_A-like"/>
</dbReference>
<keyword evidence="4 5" id="KW-0413">Isomerase</keyword>
<dbReference type="PIRSF" id="PIRSF001467">
    <property type="entry name" value="Peptidylpro_ismrse"/>
    <property type="match status" value="1"/>
</dbReference>